<feature type="compositionally biased region" description="Low complexity" evidence="3">
    <location>
        <begin position="535"/>
        <end position="554"/>
    </location>
</feature>
<dbReference type="RefSeq" id="WP_080180675.1">
    <property type="nucleotide sequence ID" value="NZ_CADFGN010000005.1"/>
</dbReference>
<evidence type="ECO:0000313" key="5">
    <source>
        <dbReference type="Proteomes" id="UP000183529"/>
    </source>
</evidence>
<accession>A0AAQ1GNY2</accession>
<keyword evidence="2" id="KW-0812">Transmembrane</keyword>
<gene>
    <name evidence="4" type="ORF">SAMN05216550_13216</name>
</gene>
<dbReference type="SUPFAM" id="SSF56954">
    <property type="entry name" value="Outer membrane efflux proteins (OEP)"/>
    <property type="match status" value="1"/>
</dbReference>
<dbReference type="AlphaFoldDB" id="A0AAQ1GNY2"/>
<evidence type="ECO:0000256" key="2">
    <source>
        <dbReference type="RuleBase" id="RU362097"/>
    </source>
</evidence>
<keyword evidence="2" id="KW-0472">Membrane</keyword>
<dbReference type="GO" id="GO:0005886">
    <property type="term" value="C:plasma membrane"/>
    <property type="evidence" value="ECO:0007669"/>
    <property type="project" value="UniProtKB-SubCell"/>
</dbReference>
<comment type="similarity">
    <text evidence="1 2">Belongs to the outer membrane factor (OMF) (TC 1.B.17) family.</text>
</comment>
<dbReference type="PANTHER" id="PTHR30203">
    <property type="entry name" value="OUTER MEMBRANE CATION EFFLUX PROTEIN"/>
    <property type="match status" value="1"/>
</dbReference>
<feature type="region of interest" description="Disordered" evidence="3">
    <location>
        <begin position="502"/>
        <end position="554"/>
    </location>
</feature>
<dbReference type="InterPro" id="IPR003423">
    <property type="entry name" value="OMP_efflux"/>
</dbReference>
<protein>
    <submittedName>
        <fullName evidence="4">Outer membrane protein, multidrug efflux system</fullName>
    </submittedName>
</protein>
<sequence length="554" mass="59616">MTRRPVVAAFDATGSSGTFGTPAPSRHARHWPLTLAFAAVATAFTGCVSLAPEYEQPPLPVPQTFPESGTPSNGANTLSAVQVGWKDYFTDPVLQGLIAEALDYNKDLQLAIQRVEEARAMYGIRRADQFPTIGVEADLARARVPAQLSGYGVPVTASQYQVGIGLASWELDFWGRVANLKEAALQNYLATDAARQAVTLTVVEQVANSYLSLRELDERITLTQQTIASRKESYRIFTRRHEVGAISRLDLKQVETLWRQAEALGAQLQQERATRVNALQLLVGKPIDMPHIDVKLDDHAVMRDLPPGLPSDLLTNRPDIVAAEFQLRGANANIGAARAEFFPKITLTGAFGTASTQLSDLFTGPSRAWNFGPSVSLPIFDMGRRESNLEVAKSQRDQAVTSYERAVQSAFRDVADALAAREWLAEQVETLRATEAAQAERARLAQLRYDHGASPFLEVLDAQRDLLAVQQQLVQTRRAYLSSRVSLYAALGGGGFATSAPGVMGSESDTNGATVSPGATHAISPEIAAPGTGTPSAKPAPKASRAPAAAPHTP</sequence>
<comment type="subcellular location">
    <subcellularLocation>
        <location evidence="2">Cell membrane</location>
        <topology evidence="2">Lipid-anchor</topology>
    </subcellularLocation>
</comment>
<dbReference type="EMBL" id="FNZM01000032">
    <property type="protein sequence ID" value="SEK14870.1"/>
    <property type="molecule type" value="Genomic_DNA"/>
</dbReference>
<dbReference type="Proteomes" id="UP000183529">
    <property type="component" value="Unassembled WGS sequence"/>
</dbReference>
<dbReference type="GO" id="GO:0015562">
    <property type="term" value="F:efflux transmembrane transporter activity"/>
    <property type="evidence" value="ECO:0007669"/>
    <property type="project" value="InterPro"/>
</dbReference>
<organism evidence="4 5">
    <name type="scientific">Paraburkholderia tropica</name>
    <dbReference type="NCBI Taxonomy" id="92647"/>
    <lineage>
        <taxon>Bacteria</taxon>
        <taxon>Pseudomonadati</taxon>
        <taxon>Pseudomonadota</taxon>
        <taxon>Betaproteobacteria</taxon>
        <taxon>Burkholderiales</taxon>
        <taxon>Burkholderiaceae</taxon>
        <taxon>Paraburkholderia</taxon>
    </lineage>
</organism>
<proteinExistence type="inferred from homology"/>
<evidence type="ECO:0000256" key="1">
    <source>
        <dbReference type="ARBA" id="ARBA00007613"/>
    </source>
</evidence>
<dbReference type="PANTHER" id="PTHR30203:SF33">
    <property type="entry name" value="BLR4455 PROTEIN"/>
    <property type="match status" value="1"/>
</dbReference>
<dbReference type="GeneID" id="61304731"/>
<dbReference type="InterPro" id="IPR010131">
    <property type="entry name" value="MdtP/NodT-like"/>
</dbReference>
<keyword evidence="2" id="KW-1134">Transmembrane beta strand</keyword>
<name>A0AAQ1GNY2_9BURK</name>
<dbReference type="Gene3D" id="1.20.1600.10">
    <property type="entry name" value="Outer membrane efflux proteins (OEP)"/>
    <property type="match status" value="1"/>
</dbReference>
<keyword evidence="2" id="KW-0449">Lipoprotein</keyword>
<dbReference type="NCBIfam" id="TIGR01845">
    <property type="entry name" value="outer_NodT"/>
    <property type="match status" value="1"/>
</dbReference>
<reference evidence="4 5" key="1">
    <citation type="submission" date="2016-10" db="EMBL/GenBank/DDBJ databases">
        <authorList>
            <person name="Varghese N."/>
            <person name="Submissions S."/>
        </authorList>
    </citation>
    <scope>NUCLEOTIDE SEQUENCE [LARGE SCALE GENOMIC DNA]</scope>
    <source>
        <strain evidence="4 5">LMG 22274</strain>
    </source>
</reference>
<evidence type="ECO:0000313" key="4">
    <source>
        <dbReference type="EMBL" id="SEK14870.1"/>
    </source>
</evidence>
<dbReference type="Pfam" id="PF02321">
    <property type="entry name" value="OEP"/>
    <property type="match status" value="2"/>
</dbReference>
<keyword evidence="2" id="KW-0564">Palmitate</keyword>
<dbReference type="Gene3D" id="2.20.200.10">
    <property type="entry name" value="Outer membrane efflux proteins (OEP)"/>
    <property type="match status" value="1"/>
</dbReference>
<evidence type="ECO:0000256" key="3">
    <source>
        <dbReference type="SAM" id="MobiDB-lite"/>
    </source>
</evidence>
<comment type="caution">
    <text evidence="4">The sequence shown here is derived from an EMBL/GenBank/DDBJ whole genome shotgun (WGS) entry which is preliminary data.</text>
</comment>